<organism evidence="2 3">
    <name type="scientific">Batillaria attramentaria</name>
    <dbReference type="NCBI Taxonomy" id="370345"/>
    <lineage>
        <taxon>Eukaryota</taxon>
        <taxon>Metazoa</taxon>
        <taxon>Spiralia</taxon>
        <taxon>Lophotrochozoa</taxon>
        <taxon>Mollusca</taxon>
        <taxon>Gastropoda</taxon>
        <taxon>Caenogastropoda</taxon>
        <taxon>Sorbeoconcha</taxon>
        <taxon>Cerithioidea</taxon>
        <taxon>Batillariidae</taxon>
        <taxon>Batillaria</taxon>
    </lineage>
</organism>
<evidence type="ECO:0000256" key="1">
    <source>
        <dbReference type="SAM" id="MobiDB-lite"/>
    </source>
</evidence>
<name>A0ABD0KQ56_9CAEN</name>
<dbReference type="Proteomes" id="UP001519460">
    <property type="component" value="Unassembled WGS sequence"/>
</dbReference>
<sequence>MDDDVMRRSRSTTKMASCRPCSCGLLSSPPNRRSRGPRALSGSLSILSTTDAAKPYSFPVSVLCSVRPPHASTGRGHPSETKGSESTTPRTRIAQFTRPEREHSTHRHQQDSVPNPDDRATRSVQLAPCSAPSRAQHRQLCRSADHAIHALTHSFLPLPFPAAG</sequence>
<accession>A0ABD0KQ56</accession>
<proteinExistence type="predicted"/>
<feature type="region of interest" description="Disordered" evidence="1">
    <location>
        <begin position="65"/>
        <end position="132"/>
    </location>
</feature>
<comment type="caution">
    <text evidence="2">The sequence shown here is derived from an EMBL/GenBank/DDBJ whole genome shotgun (WGS) entry which is preliminary data.</text>
</comment>
<reference evidence="2 3" key="1">
    <citation type="journal article" date="2023" name="Sci. Data">
        <title>Genome assembly of the Korean intertidal mud-creeper Batillaria attramentaria.</title>
        <authorList>
            <person name="Patra A.K."/>
            <person name="Ho P.T."/>
            <person name="Jun S."/>
            <person name="Lee S.J."/>
            <person name="Kim Y."/>
            <person name="Won Y.J."/>
        </authorList>
    </citation>
    <scope>NUCLEOTIDE SEQUENCE [LARGE SCALE GENOMIC DNA]</scope>
    <source>
        <strain evidence="2">Wonlab-2016</strain>
    </source>
</reference>
<feature type="region of interest" description="Disordered" evidence="1">
    <location>
        <begin position="1"/>
        <end position="42"/>
    </location>
</feature>
<protein>
    <submittedName>
        <fullName evidence="2">Uncharacterized protein</fullName>
    </submittedName>
</protein>
<dbReference type="EMBL" id="JACVVK020000141">
    <property type="protein sequence ID" value="KAK7489181.1"/>
    <property type="molecule type" value="Genomic_DNA"/>
</dbReference>
<evidence type="ECO:0000313" key="3">
    <source>
        <dbReference type="Proteomes" id="UP001519460"/>
    </source>
</evidence>
<gene>
    <name evidence="2" type="ORF">BaRGS_00019559</name>
</gene>
<dbReference type="AlphaFoldDB" id="A0ABD0KQ56"/>
<keyword evidence="3" id="KW-1185">Reference proteome</keyword>
<evidence type="ECO:0000313" key="2">
    <source>
        <dbReference type="EMBL" id="KAK7489181.1"/>
    </source>
</evidence>